<proteinExistence type="predicted"/>
<feature type="region of interest" description="Disordered" evidence="1">
    <location>
        <begin position="218"/>
        <end position="243"/>
    </location>
</feature>
<feature type="chain" id="PRO_5005548402" description="Solute carrier family 40 protein" evidence="3">
    <location>
        <begin position="20"/>
        <end position="243"/>
    </location>
</feature>
<evidence type="ECO:0000313" key="4">
    <source>
        <dbReference type="EMBL" id="KNE70950.1"/>
    </source>
</evidence>
<sequence length="243" mass="24627">MVTPIALLVLGASLPLGAGLVIDAVAHLFQVSPAWGAFWTKVTGRKRRLGLAATLAWMQALAAVMQIANQGIFTVLVTVLVTHLQRLRDHAPALLLAATPAATAPNSNSTVAPNSKAAPTSATGSPGIAARRASTGTALAASSPSAAAASPHATTMTLVEAILHDQALRFVLVVLCYLLTAALSIAGAWPASLSVVAFTLQNYLCMITATARVTTARPGMSAAPSNSTGGTSQGCGCGGHRQE</sequence>
<keyword evidence="5" id="KW-1185">Reference proteome</keyword>
<feature type="region of interest" description="Disordered" evidence="1">
    <location>
        <begin position="103"/>
        <end position="128"/>
    </location>
</feature>
<protein>
    <recommendedName>
        <fullName evidence="6">Solute carrier family 40 protein</fullName>
    </recommendedName>
</protein>
<evidence type="ECO:0000256" key="1">
    <source>
        <dbReference type="SAM" id="MobiDB-lite"/>
    </source>
</evidence>
<dbReference type="VEuPathDB" id="FungiDB:AMAG_15214"/>
<keyword evidence="3" id="KW-0732">Signal</keyword>
<name>A0A0L0T894_ALLM3</name>
<evidence type="ECO:0000256" key="2">
    <source>
        <dbReference type="SAM" id="Phobius"/>
    </source>
</evidence>
<keyword evidence="2" id="KW-1133">Transmembrane helix</keyword>
<reference evidence="5" key="2">
    <citation type="submission" date="2009-11" db="EMBL/GenBank/DDBJ databases">
        <title>The Genome Sequence of Allomyces macrogynus strain ATCC 38327.</title>
        <authorList>
            <consortium name="The Broad Institute Genome Sequencing Platform"/>
            <person name="Russ C."/>
            <person name="Cuomo C."/>
            <person name="Shea T."/>
            <person name="Young S.K."/>
            <person name="Zeng Q."/>
            <person name="Koehrsen M."/>
            <person name="Haas B."/>
            <person name="Borodovsky M."/>
            <person name="Guigo R."/>
            <person name="Alvarado L."/>
            <person name="Berlin A."/>
            <person name="Borenstein D."/>
            <person name="Chen Z."/>
            <person name="Engels R."/>
            <person name="Freedman E."/>
            <person name="Gellesch M."/>
            <person name="Goldberg J."/>
            <person name="Griggs A."/>
            <person name="Gujja S."/>
            <person name="Heiman D."/>
            <person name="Hepburn T."/>
            <person name="Howarth C."/>
            <person name="Jen D."/>
            <person name="Larson L."/>
            <person name="Lewis B."/>
            <person name="Mehta T."/>
            <person name="Park D."/>
            <person name="Pearson M."/>
            <person name="Roberts A."/>
            <person name="Saif S."/>
            <person name="Shenoy N."/>
            <person name="Sisk P."/>
            <person name="Stolte C."/>
            <person name="Sykes S."/>
            <person name="Walk T."/>
            <person name="White J."/>
            <person name="Yandava C."/>
            <person name="Burger G."/>
            <person name="Gray M.W."/>
            <person name="Holland P.W.H."/>
            <person name="King N."/>
            <person name="Lang F.B.F."/>
            <person name="Roger A.J."/>
            <person name="Ruiz-Trillo I."/>
            <person name="Lander E."/>
            <person name="Nusbaum C."/>
        </authorList>
    </citation>
    <scope>NUCLEOTIDE SEQUENCE [LARGE SCALE GENOMIC DNA]</scope>
    <source>
        <strain evidence="5">ATCC 38327</strain>
    </source>
</reference>
<organism evidence="4 5">
    <name type="scientific">Allomyces macrogynus (strain ATCC 38327)</name>
    <name type="common">Allomyces javanicus var. macrogynus</name>
    <dbReference type="NCBI Taxonomy" id="578462"/>
    <lineage>
        <taxon>Eukaryota</taxon>
        <taxon>Fungi</taxon>
        <taxon>Fungi incertae sedis</taxon>
        <taxon>Blastocladiomycota</taxon>
        <taxon>Blastocladiomycetes</taxon>
        <taxon>Blastocladiales</taxon>
        <taxon>Blastocladiaceae</taxon>
        <taxon>Allomyces</taxon>
    </lineage>
</organism>
<feature type="transmembrane region" description="Helical" evidence="2">
    <location>
        <begin position="170"/>
        <end position="189"/>
    </location>
</feature>
<dbReference type="Proteomes" id="UP000054350">
    <property type="component" value="Unassembled WGS sequence"/>
</dbReference>
<evidence type="ECO:0008006" key="6">
    <source>
        <dbReference type="Google" id="ProtNLM"/>
    </source>
</evidence>
<reference evidence="4 5" key="1">
    <citation type="submission" date="2009-11" db="EMBL/GenBank/DDBJ databases">
        <title>Annotation of Allomyces macrogynus ATCC 38327.</title>
        <authorList>
            <consortium name="The Broad Institute Genome Sequencing Platform"/>
            <person name="Russ C."/>
            <person name="Cuomo C."/>
            <person name="Burger G."/>
            <person name="Gray M.W."/>
            <person name="Holland P.W.H."/>
            <person name="King N."/>
            <person name="Lang F.B.F."/>
            <person name="Roger A.J."/>
            <person name="Ruiz-Trillo I."/>
            <person name="Young S.K."/>
            <person name="Zeng Q."/>
            <person name="Gargeya S."/>
            <person name="Fitzgerald M."/>
            <person name="Haas B."/>
            <person name="Abouelleil A."/>
            <person name="Alvarado L."/>
            <person name="Arachchi H.M."/>
            <person name="Berlin A."/>
            <person name="Chapman S.B."/>
            <person name="Gearin G."/>
            <person name="Goldberg J."/>
            <person name="Griggs A."/>
            <person name="Gujja S."/>
            <person name="Hansen M."/>
            <person name="Heiman D."/>
            <person name="Howarth C."/>
            <person name="Larimer J."/>
            <person name="Lui A."/>
            <person name="MacDonald P.J.P."/>
            <person name="McCowen C."/>
            <person name="Montmayeur A."/>
            <person name="Murphy C."/>
            <person name="Neiman D."/>
            <person name="Pearson M."/>
            <person name="Priest M."/>
            <person name="Roberts A."/>
            <person name="Saif S."/>
            <person name="Shea T."/>
            <person name="Sisk P."/>
            <person name="Stolte C."/>
            <person name="Sykes S."/>
            <person name="Wortman J."/>
            <person name="Nusbaum C."/>
            <person name="Birren B."/>
        </authorList>
    </citation>
    <scope>NUCLEOTIDE SEQUENCE [LARGE SCALE GENOMIC DNA]</scope>
    <source>
        <strain evidence="4 5">ATCC 38327</strain>
    </source>
</reference>
<dbReference type="OrthoDB" id="5589026at2759"/>
<feature type="signal peptide" evidence="3">
    <location>
        <begin position="1"/>
        <end position="19"/>
    </location>
</feature>
<gene>
    <name evidence="4" type="ORF">AMAG_15214</name>
</gene>
<feature type="compositionally biased region" description="Polar residues" evidence="1">
    <location>
        <begin position="106"/>
        <end position="124"/>
    </location>
</feature>
<evidence type="ECO:0000313" key="5">
    <source>
        <dbReference type="Proteomes" id="UP000054350"/>
    </source>
</evidence>
<feature type="compositionally biased region" description="Gly residues" evidence="1">
    <location>
        <begin position="231"/>
        <end position="243"/>
    </location>
</feature>
<keyword evidence="2" id="KW-0812">Transmembrane</keyword>
<accession>A0A0L0T894</accession>
<dbReference type="EMBL" id="GG745369">
    <property type="protein sequence ID" value="KNE70950.1"/>
    <property type="molecule type" value="Genomic_DNA"/>
</dbReference>
<dbReference type="AlphaFoldDB" id="A0A0L0T894"/>
<feature type="transmembrane region" description="Helical" evidence="2">
    <location>
        <begin position="60"/>
        <end position="81"/>
    </location>
</feature>
<keyword evidence="2" id="KW-0472">Membrane</keyword>
<evidence type="ECO:0000256" key="3">
    <source>
        <dbReference type="SAM" id="SignalP"/>
    </source>
</evidence>